<dbReference type="Gene3D" id="3.40.50.2300">
    <property type="match status" value="1"/>
</dbReference>
<dbReference type="SUPFAM" id="SSF52172">
    <property type="entry name" value="CheY-like"/>
    <property type="match status" value="1"/>
</dbReference>
<dbReference type="Proteomes" id="UP000252415">
    <property type="component" value="Unassembled WGS sequence"/>
</dbReference>
<dbReference type="Pfam" id="PF12833">
    <property type="entry name" value="HTH_18"/>
    <property type="match status" value="1"/>
</dbReference>
<dbReference type="PANTHER" id="PTHR43280">
    <property type="entry name" value="ARAC-FAMILY TRANSCRIPTIONAL REGULATOR"/>
    <property type="match status" value="1"/>
</dbReference>
<comment type="caution">
    <text evidence="7">The sequence shown here is derived from an EMBL/GenBank/DDBJ whole genome shotgun (WGS) entry which is preliminary data.</text>
</comment>
<dbReference type="InterPro" id="IPR011006">
    <property type="entry name" value="CheY-like_superfamily"/>
</dbReference>
<sequence length="439" mass="49761">MYSLLIVDDETEIREGLLSFDFHLLGIGRVKTCQNGLSALEALENEPFDLIISDIRMPFLDGLALSQQVSKKYPQVKIIILSGYSDFEYARTCMSYGVVTYLLKPVDFTELQEALAKTVQLLDSEKAKALRQNAIERKLLLSIAVHRKKFLQSITTRPMGDEEMVEGSVLSEVRLDSGRYTVVLLRMNTYPKRPTGSSDNDWRLAIFALDNILKEFWVEKDYGYHDVDTETGECLLLVTDISLQTNESGLNICMAALLSELARFRGLFRTSLTYAIGSCVQDLRQLPLSRHSAAFQLEGEQGDVQTSPPAIHSGLEFPARDETGTEAKPADETTRKQIQEAKAYILANFNRPLSLQDVADHVYMNPSYLSYLFKETTGQNYIDFLIACRVQEAQKLLKDVQLKIYQVGEMVGYENPRYFAYIFKKVTGKTPVEFRNQPT</sequence>
<dbReference type="SMART" id="SM00448">
    <property type="entry name" value="REC"/>
    <property type="match status" value="1"/>
</dbReference>
<evidence type="ECO:0000259" key="5">
    <source>
        <dbReference type="PROSITE" id="PS01124"/>
    </source>
</evidence>
<keyword evidence="8" id="KW-1185">Reference proteome</keyword>
<dbReference type="InterPro" id="IPR001789">
    <property type="entry name" value="Sig_transdc_resp-reg_receiver"/>
</dbReference>
<name>A0A368W180_9BACL</name>
<dbReference type="PANTHER" id="PTHR43280:SF2">
    <property type="entry name" value="HTH-TYPE TRANSCRIPTIONAL REGULATOR EXSA"/>
    <property type="match status" value="1"/>
</dbReference>
<feature type="modified residue" description="4-aspartylphosphate" evidence="4">
    <location>
        <position position="54"/>
    </location>
</feature>
<dbReference type="SUPFAM" id="SSF46689">
    <property type="entry name" value="Homeodomain-like"/>
    <property type="match status" value="2"/>
</dbReference>
<keyword evidence="1" id="KW-0805">Transcription regulation</keyword>
<evidence type="ECO:0000313" key="8">
    <source>
        <dbReference type="Proteomes" id="UP000252415"/>
    </source>
</evidence>
<dbReference type="Pfam" id="PF00072">
    <property type="entry name" value="Response_reg"/>
    <property type="match status" value="1"/>
</dbReference>
<dbReference type="InterPro" id="IPR009057">
    <property type="entry name" value="Homeodomain-like_sf"/>
</dbReference>
<keyword evidence="3" id="KW-0804">Transcription</keyword>
<dbReference type="AlphaFoldDB" id="A0A368W180"/>
<dbReference type="GO" id="GO:0043565">
    <property type="term" value="F:sequence-specific DNA binding"/>
    <property type="evidence" value="ECO:0007669"/>
    <property type="project" value="InterPro"/>
</dbReference>
<reference evidence="7 8" key="1">
    <citation type="submission" date="2018-07" db="EMBL/GenBank/DDBJ databases">
        <title>Genomic Encyclopedia of Type Strains, Phase III (KMG-III): the genomes of soil and plant-associated and newly described type strains.</title>
        <authorList>
            <person name="Whitman W."/>
        </authorList>
    </citation>
    <scope>NUCLEOTIDE SEQUENCE [LARGE SCALE GENOMIC DNA]</scope>
    <source>
        <strain evidence="7 8">CECT 7506</strain>
    </source>
</reference>
<gene>
    <name evidence="7" type="ORF">DFP97_108128</name>
</gene>
<keyword evidence="4" id="KW-0597">Phosphoprotein</keyword>
<dbReference type="RefSeq" id="WP_181873527.1">
    <property type="nucleotide sequence ID" value="NZ_QPJD01000008.1"/>
</dbReference>
<evidence type="ECO:0000256" key="3">
    <source>
        <dbReference type="ARBA" id="ARBA00023163"/>
    </source>
</evidence>
<dbReference type="PROSITE" id="PS50110">
    <property type="entry name" value="RESPONSE_REGULATORY"/>
    <property type="match status" value="1"/>
</dbReference>
<dbReference type="InterPro" id="IPR018060">
    <property type="entry name" value="HTH_AraC"/>
</dbReference>
<dbReference type="InterPro" id="IPR018062">
    <property type="entry name" value="HTH_AraC-typ_CS"/>
</dbReference>
<dbReference type="SMART" id="SM00342">
    <property type="entry name" value="HTH_ARAC"/>
    <property type="match status" value="1"/>
</dbReference>
<protein>
    <submittedName>
        <fullName evidence="7">Helix-turn-helix protein</fullName>
    </submittedName>
</protein>
<evidence type="ECO:0000259" key="6">
    <source>
        <dbReference type="PROSITE" id="PS50110"/>
    </source>
</evidence>
<feature type="domain" description="HTH araC/xylS-type" evidence="5">
    <location>
        <begin position="339"/>
        <end position="437"/>
    </location>
</feature>
<dbReference type="GO" id="GO:0000160">
    <property type="term" value="P:phosphorelay signal transduction system"/>
    <property type="evidence" value="ECO:0007669"/>
    <property type="project" value="InterPro"/>
</dbReference>
<dbReference type="PROSITE" id="PS01124">
    <property type="entry name" value="HTH_ARAC_FAMILY_2"/>
    <property type="match status" value="1"/>
</dbReference>
<evidence type="ECO:0000256" key="2">
    <source>
        <dbReference type="ARBA" id="ARBA00023125"/>
    </source>
</evidence>
<evidence type="ECO:0000256" key="4">
    <source>
        <dbReference type="PROSITE-ProRule" id="PRU00169"/>
    </source>
</evidence>
<dbReference type="Gene3D" id="1.10.10.60">
    <property type="entry name" value="Homeodomain-like"/>
    <property type="match status" value="2"/>
</dbReference>
<organism evidence="7 8">
    <name type="scientific">Paenibacillus prosopidis</name>
    <dbReference type="NCBI Taxonomy" id="630520"/>
    <lineage>
        <taxon>Bacteria</taxon>
        <taxon>Bacillati</taxon>
        <taxon>Bacillota</taxon>
        <taxon>Bacilli</taxon>
        <taxon>Bacillales</taxon>
        <taxon>Paenibacillaceae</taxon>
        <taxon>Paenibacillus</taxon>
    </lineage>
</organism>
<dbReference type="GO" id="GO:0003700">
    <property type="term" value="F:DNA-binding transcription factor activity"/>
    <property type="evidence" value="ECO:0007669"/>
    <property type="project" value="InterPro"/>
</dbReference>
<dbReference type="PROSITE" id="PS00041">
    <property type="entry name" value="HTH_ARAC_FAMILY_1"/>
    <property type="match status" value="1"/>
</dbReference>
<feature type="domain" description="Response regulatory" evidence="6">
    <location>
        <begin position="3"/>
        <end position="119"/>
    </location>
</feature>
<evidence type="ECO:0000256" key="1">
    <source>
        <dbReference type="ARBA" id="ARBA00023015"/>
    </source>
</evidence>
<dbReference type="EMBL" id="QPJD01000008">
    <property type="protein sequence ID" value="RCW47513.1"/>
    <property type="molecule type" value="Genomic_DNA"/>
</dbReference>
<accession>A0A368W180</accession>
<proteinExistence type="predicted"/>
<dbReference type="CDD" id="cd17536">
    <property type="entry name" value="REC_YesN-like"/>
    <property type="match status" value="1"/>
</dbReference>
<keyword evidence="2" id="KW-0238">DNA-binding</keyword>
<evidence type="ECO:0000313" key="7">
    <source>
        <dbReference type="EMBL" id="RCW47513.1"/>
    </source>
</evidence>